<dbReference type="Proteomes" id="UP000192936">
    <property type="component" value="Unassembled WGS sequence"/>
</dbReference>
<dbReference type="EMBL" id="FXAK01000010">
    <property type="protein sequence ID" value="SMF91466.1"/>
    <property type="molecule type" value="Genomic_DNA"/>
</dbReference>
<gene>
    <name evidence="1" type="ORF">SAMN02982917_0247</name>
</gene>
<proteinExistence type="predicted"/>
<organism evidence="1 2">
    <name type="scientific">Azospirillum oryzae</name>
    <dbReference type="NCBI Taxonomy" id="286727"/>
    <lineage>
        <taxon>Bacteria</taxon>
        <taxon>Pseudomonadati</taxon>
        <taxon>Pseudomonadota</taxon>
        <taxon>Alphaproteobacteria</taxon>
        <taxon>Rhodospirillales</taxon>
        <taxon>Azospirillaceae</taxon>
        <taxon>Azospirillum</taxon>
    </lineage>
</organism>
<accession>A0A1X7HSW4</accession>
<dbReference type="STRING" id="286727.SAMN02982917_0247"/>
<protein>
    <submittedName>
        <fullName evidence="1">Uncharacterized protein</fullName>
    </submittedName>
</protein>
<dbReference type="OrthoDB" id="7306067at2"/>
<reference evidence="1 2" key="1">
    <citation type="submission" date="2017-04" db="EMBL/GenBank/DDBJ databases">
        <authorList>
            <person name="Afonso C.L."/>
            <person name="Miller P.J."/>
            <person name="Scott M.A."/>
            <person name="Spackman E."/>
            <person name="Goraichik I."/>
            <person name="Dimitrov K.M."/>
            <person name="Suarez D.L."/>
            <person name="Swayne D.E."/>
        </authorList>
    </citation>
    <scope>NUCLEOTIDE SEQUENCE [LARGE SCALE GENOMIC DNA]</scope>
    <source>
        <strain evidence="1 2">A2P</strain>
    </source>
</reference>
<evidence type="ECO:0000313" key="1">
    <source>
        <dbReference type="EMBL" id="SMF91466.1"/>
    </source>
</evidence>
<dbReference type="RefSeq" id="WP_085092051.1">
    <property type="nucleotide sequence ID" value="NZ_FXAK01000010.1"/>
</dbReference>
<dbReference type="AlphaFoldDB" id="A0A1X7HSW4"/>
<name>A0A1X7HSW4_9PROT</name>
<evidence type="ECO:0000313" key="2">
    <source>
        <dbReference type="Proteomes" id="UP000192936"/>
    </source>
</evidence>
<sequence length="82" mass="9172">MNLHSLASDMVQTVLACEKALPGRANADDQDLARHILVEPDHAWHVCETYARAVRIPVEQLPVSQLRGLISDIVLSKLPRYD</sequence>